<organism evidence="2 3">
    <name type="scientific">Myripristis murdjan</name>
    <name type="common">pinecone soldierfish</name>
    <dbReference type="NCBI Taxonomy" id="586833"/>
    <lineage>
        <taxon>Eukaryota</taxon>
        <taxon>Metazoa</taxon>
        <taxon>Chordata</taxon>
        <taxon>Craniata</taxon>
        <taxon>Vertebrata</taxon>
        <taxon>Euteleostomi</taxon>
        <taxon>Actinopterygii</taxon>
        <taxon>Neopterygii</taxon>
        <taxon>Teleostei</taxon>
        <taxon>Neoteleostei</taxon>
        <taxon>Acanthomorphata</taxon>
        <taxon>Holocentriformes</taxon>
        <taxon>Holocentridae</taxon>
        <taxon>Myripristis</taxon>
    </lineage>
</organism>
<feature type="region of interest" description="Disordered" evidence="1">
    <location>
        <begin position="1"/>
        <end position="68"/>
    </location>
</feature>
<reference evidence="2" key="1">
    <citation type="submission" date="2019-06" db="EMBL/GenBank/DDBJ databases">
        <authorList>
            <consortium name="Wellcome Sanger Institute Data Sharing"/>
        </authorList>
    </citation>
    <scope>NUCLEOTIDE SEQUENCE [LARGE SCALE GENOMIC DNA]</scope>
</reference>
<proteinExistence type="predicted"/>
<keyword evidence="3" id="KW-1185">Reference proteome</keyword>
<dbReference type="Proteomes" id="UP000472263">
    <property type="component" value="Chromosome 15"/>
</dbReference>
<accession>A0A667WP49</accession>
<evidence type="ECO:0000313" key="2">
    <source>
        <dbReference type="Ensembl" id="ENSMMDP00005003772.1"/>
    </source>
</evidence>
<feature type="compositionally biased region" description="Polar residues" evidence="1">
    <location>
        <begin position="1"/>
        <end position="16"/>
    </location>
</feature>
<name>A0A667WP49_9TELE</name>
<protein>
    <submittedName>
        <fullName evidence="2">Uncharacterized protein</fullName>
    </submittedName>
</protein>
<reference evidence="2" key="2">
    <citation type="submission" date="2025-08" db="UniProtKB">
        <authorList>
            <consortium name="Ensembl"/>
        </authorList>
    </citation>
    <scope>IDENTIFICATION</scope>
</reference>
<evidence type="ECO:0000313" key="3">
    <source>
        <dbReference type="Proteomes" id="UP000472263"/>
    </source>
</evidence>
<feature type="compositionally biased region" description="Basic and acidic residues" evidence="1">
    <location>
        <begin position="35"/>
        <end position="68"/>
    </location>
</feature>
<dbReference type="Ensembl" id="ENSMMDT00005003868.1">
    <property type="protein sequence ID" value="ENSMMDP00005003772.1"/>
    <property type="gene ID" value="ENSMMDG00005002101.1"/>
</dbReference>
<reference evidence="2" key="3">
    <citation type="submission" date="2025-09" db="UniProtKB">
        <authorList>
            <consortium name="Ensembl"/>
        </authorList>
    </citation>
    <scope>IDENTIFICATION</scope>
</reference>
<dbReference type="InParanoid" id="A0A667WP49"/>
<evidence type="ECO:0000256" key="1">
    <source>
        <dbReference type="SAM" id="MobiDB-lite"/>
    </source>
</evidence>
<sequence>VHELSTAKSSLSSIPTPTGVKGPSANFICQGLPHKLQEGEESEGARERQSRRERNEKEVKQKTMKMERKENKSLCNLRERDCFGVEGKFPSCVWAKTQRIQGFGVRFKRTSGEEIEVHALEKTPRTLRSSKTPRISLKPHSLSHTIPPCLQP</sequence>
<dbReference type="AlphaFoldDB" id="A0A667WP49"/>